<evidence type="ECO:0000313" key="9">
    <source>
        <dbReference type="Proteomes" id="UP000317199"/>
    </source>
</evidence>
<dbReference type="Gene3D" id="3.40.50.2300">
    <property type="match status" value="1"/>
</dbReference>
<dbReference type="CDD" id="cd06170">
    <property type="entry name" value="LuxR_C_like"/>
    <property type="match status" value="1"/>
</dbReference>
<keyword evidence="3" id="KW-0238">DNA-binding</keyword>
<proteinExistence type="predicted"/>
<dbReference type="OrthoDB" id="9796655at2"/>
<dbReference type="GO" id="GO:0003677">
    <property type="term" value="F:DNA binding"/>
    <property type="evidence" value="ECO:0007669"/>
    <property type="project" value="UniProtKB-KW"/>
</dbReference>
<keyword evidence="2" id="KW-0805">Transcription regulation</keyword>
<evidence type="ECO:0000256" key="4">
    <source>
        <dbReference type="ARBA" id="ARBA00023163"/>
    </source>
</evidence>
<dbReference type="InterPro" id="IPR016032">
    <property type="entry name" value="Sig_transdc_resp-reg_C-effctor"/>
</dbReference>
<protein>
    <submittedName>
        <fullName evidence="8">Response regulator transcription factor</fullName>
    </submittedName>
</protein>
<evidence type="ECO:0000256" key="1">
    <source>
        <dbReference type="ARBA" id="ARBA00022553"/>
    </source>
</evidence>
<keyword evidence="4" id="KW-0804">Transcription</keyword>
<dbReference type="SMART" id="SM00421">
    <property type="entry name" value="HTH_LUXR"/>
    <property type="match status" value="1"/>
</dbReference>
<feature type="domain" description="HTH luxR-type" evidence="6">
    <location>
        <begin position="164"/>
        <end position="229"/>
    </location>
</feature>
<reference evidence="8 9" key="1">
    <citation type="submission" date="2019-06" db="EMBL/GenBank/DDBJ databases">
        <title>Lysobacter alkalisoli sp. nov. isolated from saline-alkali soil.</title>
        <authorList>
            <person name="Sun J.-Q."/>
            <person name="Xu L."/>
        </authorList>
    </citation>
    <scope>NUCLEOTIDE SEQUENCE [LARGE SCALE GENOMIC DNA]</scope>
    <source>
        <strain evidence="8 9">SJ-36</strain>
    </source>
</reference>
<evidence type="ECO:0000256" key="5">
    <source>
        <dbReference type="PROSITE-ProRule" id="PRU00169"/>
    </source>
</evidence>
<dbReference type="PRINTS" id="PR00038">
    <property type="entry name" value="HTHLUXR"/>
</dbReference>
<evidence type="ECO:0000259" key="7">
    <source>
        <dbReference type="PROSITE" id="PS50110"/>
    </source>
</evidence>
<dbReference type="SUPFAM" id="SSF52172">
    <property type="entry name" value="CheY-like"/>
    <property type="match status" value="1"/>
</dbReference>
<feature type="modified residue" description="4-aspartylphosphate" evidence="5">
    <location>
        <position position="74"/>
    </location>
</feature>
<dbReference type="CDD" id="cd17535">
    <property type="entry name" value="REC_NarL-like"/>
    <property type="match status" value="1"/>
</dbReference>
<dbReference type="InterPro" id="IPR000792">
    <property type="entry name" value="Tscrpt_reg_LuxR_C"/>
</dbReference>
<dbReference type="GO" id="GO:0006355">
    <property type="term" value="P:regulation of DNA-templated transcription"/>
    <property type="evidence" value="ECO:0007669"/>
    <property type="project" value="InterPro"/>
</dbReference>
<accession>A0A514BPZ8</accession>
<dbReference type="PROSITE" id="PS50043">
    <property type="entry name" value="HTH_LUXR_2"/>
    <property type="match status" value="1"/>
</dbReference>
<feature type="domain" description="Response regulatory" evidence="7">
    <location>
        <begin position="23"/>
        <end position="139"/>
    </location>
</feature>
<evidence type="ECO:0000313" key="8">
    <source>
        <dbReference type="EMBL" id="QDH69453.1"/>
    </source>
</evidence>
<evidence type="ECO:0000256" key="2">
    <source>
        <dbReference type="ARBA" id="ARBA00023015"/>
    </source>
</evidence>
<dbReference type="KEGG" id="lyj:FKV23_04600"/>
<dbReference type="GO" id="GO:0000160">
    <property type="term" value="P:phosphorelay signal transduction system"/>
    <property type="evidence" value="ECO:0007669"/>
    <property type="project" value="InterPro"/>
</dbReference>
<dbReference type="RefSeq" id="WP_141622794.1">
    <property type="nucleotide sequence ID" value="NZ_CP041242.1"/>
</dbReference>
<dbReference type="Proteomes" id="UP000317199">
    <property type="component" value="Chromosome"/>
</dbReference>
<dbReference type="Pfam" id="PF00072">
    <property type="entry name" value="Response_reg"/>
    <property type="match status" value="1"/>
</dbReference>
<dbReference type="InterPro" id="IPR039420">
    <property type="entry name" value="WalR-like"/>
</dbReference>
<dbReference type="SUPFAM" id="SSF46894">
    <property type="entry name" value="C-terminal effector domain of the bipartite response regulators"/>
    <property type="match status" value="1"/>
</dbReference>
<gene>
    <name evidence="8" type="ORF">FKV23_04600</name>
</gene>
<dbReference type="InterPro" id="IPR058245">
    <property type="entry name" value="NreC/VraR/RcsB-like_REC"/>
</dbReference>
<sequence length="232" mass="25298">MPATDTPGNTNTPTSTPNRVPIRVLIADDHTLVRESLASLLQAGGDVQVVAQASDGLETVEKAIATHPDVVVTDMSMSRLNGIEVVRRLREALPQTKVLVLTMHQEDEYVLQAVRAGASGYLVKDSAAAELLAAVRSLQAGKSYFGPQAARALAEQLQHPERLVDDPYGRLTAREREVFHLVAEGHTTKEVAQRLDISTKTAENHRARVLDKLGVRNTAELVRYALRKGLLD</sequence>
<dbReference type="AlphaFoldDB" id="A0A514BPZ8"/>
<dbReference type="EMBL" id="CP041242">
    <property type="protein sequence ID" value="QDH69453.1"/>
    <property type="molecule type" value="Genomic_DNA"/>
</dbReference>
<evidence type="ECO:0000259" key="6">
    <source>
        <dbReference type="PROSITE" id="PS50043"/>
    </source>
</evidence>
<dbReference type="PANTHER" id="PTHR43214">
    <property type="entry name" value="TWO-COMPONENT RESPONSE REGULATOR"/>
    <property type="match status" value="1"/>
</dbReference>
<keyword evidence="9" id="KW-1185">Reference proteome</keyword>
<dbReference type="InterPro" id="IPR011006">
    <property type="entry name" value="CheY-like_superfamily"/>
</dbReference>
<dbReference type="PANTHER" id="PTHR43214:SF41">
    <property type="entry name" value="NITRATE_NITRITE RESPONSE REGULATOR PROTEIN NARP"/>
    <property type="match status" value="1"/>
</dbReference>
<dbReference type="Pfam" id="PF00196">
    <property type="entry name" value="GerE"/>
    <property type="match status" value="1"/>
</dbReference>
<dbReference type="InterPro" id="IPR001789">
    <property type="entry name" value="Sig_transdc_resp-reg_receiver"/>
</dbReference>
<evidence type="ECO:0000256" key="3">
    <source>
        <dbReference type="ARBA" id="ARBA00023125"/>
    </source>
</evidence>
<dbReference type="PROSITE" id="PS50110">
    <property type="entry name" value="RESPONSE_REGULATORY"/>
    <property type="match status" value="1"/>
</dbReference>
<keyword evidence="1 5" id="KW-0597">Phosphoprotein</keyword>
<organism evidence="8 9">
    <name type="scientific">Marilutibacter alkalisoli</name>
    <dbReference type="NCBI Taxonomy" id="2591633"/>
    <lineage>
        <taxon>Bacteria</taxon>
        <taxon>Pseudomonadati</taxon>
        <taxon>Pseudomonadota</taxon>
        <taxon>Gammaproteobacteria</taxon>
        <taxon>Lysobacterales</taxon>
        <taxon>Lysobacteraceae</taxon>
        <taxon>Marilutibacter</taxon>
    </lineage>
</organism>
<dbReference type="SMART" id="SM00448">
    <property type="entry name" value="REC"/>
    <property type="match status" value="1"/>
</dbReference>
<name>A0A514BPZ8_9GAMM</name>